<evidence type="ECO:0000256" key="2">
    <source>
        <dbReference type="ARBA" id="ARBA00023242"/>
    </source>
</evidence>
<evidence type="ECO:0000313" key="6">
    <source>
        <dbReference type="WBParaSite" id="nRc.2.0.1.t21261-RA"/>
    </source>
</evidence>
<dbReference type="Pfam" id="PF09429">
    <property type="entry name" value="Wbp11"/>
    <property type="match status" value="1"/>
</dbReference>
<comment type="subcellular location">
    <subcellularLocation>
        <location evidence="1">Nucleus</location>
    </subcellularLocation>
</comment>
<name>A0A915J4B1_ROMCU</name>
<feature type="compositionally biased region" description="Pro residues" evidence="3">
    <location>
        <begin position="188"/>
        <end position="197"/>
    </location>
</feature>
<dbReference type="GO" id="GO:0006396">
    <property type="term" value="P:RNA processing"/>
    <property type="evidence" value="ECO:0007669"/>
    <property type="project" value="InterPro"/>
</dbReference>
<feature type="domain" description="Wbp11/ELF5/Saf1 N-terminal" evidence="4">
    <location>
        <begin position="12"/>
        <end position="86"/>
    </location>
</feature>
<proteinExistence type="predicted"/>
<organism evidence="5 6">
    <name type="scientific">Romanomermis culicivorax</name>
    <name type="common">Nematode worm</name>
    <dbReference type="NCBI Taxonomy" id="13658"/>
    <lineage>
        <taxon>Eukaryota</taxon>
        <taxon>Metazoa</taxon>
        <taxon>Ecdysozoa</taxon>
        <taxon>Nematoda</taxon>
        <taxon>Enoplea</taxon>
        <taxon>Dorylaimia</taxon>
        <taxon>Mermithida</taxon>
        <taxon>Mermithoidea</taxon>
        <taxon>Mermithidae</taxon>
        <taxon>Romanomermis</taxon>
    </lineage>
</organism>
<dbReference type="WBParaSite" id="nRc.2.0.1.t21261-RA">
    <property type="protein sequence ID" value="nRc.2.0.1.t21261-RA"/>
    <property type="gene ID" value="nRc.2.0.1.g21261"/>
</dbReference>
<feature type="compositionally biased region" description="Basic residues" evidence="3">
    <location>
        <begin position="24"/>
        <end position="36"/>
    </location>
</feature>
<dbReference type="AlphaFoldDB" id="A0A915J4B1"/>
<feature type="compositionally biased region" description="Acidic residues" evidence="3">
    <location>
        <begin position="235"/>
        <end position="250"/>
    </location>
</feature>
<dbReference type="PANTHER" id="PTHR13361:SF1">
    <property type="entry name" value="WW DOMAIN-BINDING PROTEIN 11"/>
    <property type="match status" value="1"/>
</dbReference>
<dbReference type="PANTHER" id="PTHR13361">
    <property type="entry name" value="WW DOMAIN-BINDING PROTEIN 11"/>
    <property type="match status" value="1"/>
</dbReference>
<feature type="compositionally biased region" description="Polar residues" evidence="3">
    <location>
        <begin position="1"/>
        <end position="10"/>
    </location>
</feature>
<reference evidence="6" key="1">
    <citation type="submission" date="2022-11" db="UniProtKB">
        <authorList>
            <consortium name="WormBaseParasite"/>
        </authorList>
    </citation>
    <scope>IDENTIFICATION</scope>
</reference>
<accession>A0A915J4B1</accession>
<feature type="region of interest" description="Disordered" evidence="3">
    <location>
        <begin position="1"/>
        <end position="36"/>
    </location>
</feature>
<evidence type="ECO:0000259" key="4">
    <source>
        <dbReference type="Pfam" id="PF09429"/>
    </source>
</evidence>
<feature type="region of interest" description="Disordered" evidence="3">
    <location>
        <begin position="182"/>
        <end position="278"/>
    </location>
</feature>
<dbReference type="Proteomes" id="UP000887565">
    <property type="component" value="Unplaced"/>
</dbReference>
<protein>
    <submittedName>
        <fullName evidence="6">WW domain-binding protein 11</fullName>
    </submittedName>
</protein>
<feature type="compositionally biased region" description="Polar residues" evidence="3">
    <location>
        <begin position="209"/>
        <end position="224"/>
    </location>
</feature>
<evidence type="ECO:0000313" key="5">
    <source>
        <dbReference type="Proteomes" id="UP000887565"/>
    </source>
</evidence>
<dbReference type="GO" id="GO:0005681">
    <property type="term" value="C:spliceosomal complex"/>
    <property type="evidence" value="ECO:0007669"/>
    <property type="project" value="TreeGrafter"/>
</dbReference>
<keyword evidence="5" id="KW-1185">Reference proteome</keyword>
<dbReference type="InterPro" id="IPR019007">
    <property type="entry name" value="Wbp11/ELF5/Saf1_N"/>
</dbReference>
<evidence type="ECO:0000256" key="3">
    <source>
        <dbReference type="SAM" id="MobiDB-lite"/>
    </source>
</evidence>
<dbReference type="OMA" id="CPGMMHP"/>
<sequence>MGRRVTSTTKGGRYMNPADQERKITRRRELKKNKKQRLMVRQAVLKSKDPEQLIEEMEKLDNMQYNPNEEPPISERVITEKKSKLRETYVRVMCMFKQENEMEKFHEVKKKLNEYDQRKTQLEQHYIAIKFAREVDPGEIPLPDAVPPGASIVSNSVVGVDRRKRSGARDFEEKIAFSNFRSKSTVPPGVPIGPPPDLSDDDDDDELNVTHSSQQEEGETSSISDEGEINRRGGDDDDFDDEEGMDDDQGPDDKGGKRRTSKVRFNAAEEDEEKDTRTKYKKLAKMVSGDRAAIGPSATFGQQSNMGVIGPMAPMGGMPPPQMMPPYGLPMRMPLPPALMRGGAPNFQRPFVGPSYPPSNESTGVISSGPVLSAPPAVVKPPKTTNHGPVIEAKAQLRSIQHDVTKFVPTGVKIRLDKGLTGPATGHNSSAAKSKGPIAFRVQASNAAQAAQKAKARTTDDAYDEFMKEMKDIM</sequence>
<keyword evidence="2" id="KW-0539">Nucleus</keyword>
<feature type="compositionally biased region" description="Acidic residues" evidence="3">
    <location>
        <begin position="198"/>
        <end position="207"/>
    </location>
</feature>
<evidence type="ECO:0000256" key="1">
    <source>
        <dbReference type="ARBA" id="ARBA00004123"/>
    </source>
</evidence>